<gene>
    <name evidence="1" type="ORF">E5990_10605</name>
</gene>
<dbReference type="EMBL" id="SSTG01000204">
    <property type="protein sequence ID" value="THG42677.1"/>
    <property type="molecule type" value="Genomic_DNA"/>
</dbReference>
<dbReference type="Proteomes" id="UP000305401">
    <property type="component" value="Unassembled WGS sequence"/>
</dbReference>
<comment type="caution">
    <text evidence="1">The sequence shown here is derived from an EMBL/GenBank/DDBJ whole genome shotgun (WGS) entry which is preliminary data.</text>
</comment>
<evidence type="ECO:0000313" key="1">
    <source>
        <dbReference type="EMBL" id="THG42677.1"/>
    </source>
</evidence>
<organism evidence="1 2">
    <name type="scientific">Muribaculum caecicola</name>
    <dbReference type="NCBI Taxonomy" id="3038144"/>
    <lineage>
        <taxon>Bacteria</taxon>
        <taxon>Pseudomonadati</taxon>
        <taxon>Bacteroidota</taxon>
        <taxon>Bacteroidia</taxon>
        <taxon>Bacteroidales</taxon>
        <taxon>Muribaculaceae</taxon>
        <taxon>Muribaculum</taxon>
    </lineage>
</organism>
<keyword evidence="2" id="KW-1185">Reference proteome</keyword>
<protein>
    <submittedName>
        <fullName evidence="1">Uncharacterized protein</fullName>
    </submittedName>
</protein>
<proteinExistence type="predicted"/>
<accession>A0AC61S3J5</accession>
<evidence type="ECO:0000313" key="2">
    <source>
        <dbReference type="Proteomes" id="UP000305401"/>
    </source>
</evidence>
<name>A0AC61S3J5_9BACT</name>
<sequence length="186" mass="20282">MKILAAPCMSGNNGLTKIELIPDSALVKDGKPFFIPGLAPDHQWDYWIGVAFRSARLGKGIQPEFASRYVDAATLCVLPRPVRDNGQSPSVLDHCFDGAAIIGSWIPLEQLPADGHWQCECSTGLKTCFTPFDILPEFLSHISLWASLKIGDIFITSHAHAASGLTEDTLFEASLSGHECLSFRIK</sequence>
<reference evidence="1" key="1">
    <citation type="submission" date="2019-04" db="EMBL/GenBank/DDBJ databases">
        <title>Microbes associate with the intestines of laboratory mice.</title>
        <authorList>
            <person name="Navarre W."/>
            <person name="Wong E."/>
            <person name="Huang K.C."/>
            <person name="Tropini C."/>
            <person name="Ng K."/>
            <person name="Yu B."/>
        </authorList>
    </citation>
    <scope>NUCLEOTIDE SEQUENCE</scope>
    <source>
        <strain evidence="1">NM86_A22</strain>
    </source>
</reference>